<dbReference type="SUPFAM" id="SSF48452">
    <property type="entry name" value="TPR-like"/>
    <property type="match status" value="2"/>
</dbReference>
<keyword evidence="1" id="KW-0238">DNA-binding</keyword>
<dbReference type="EMBL" id="PREZ01000005">
    <property type="protein sequence ID" value="PPA69918.1"/>
    <property type="molecule type" value="Genomic_DNA"/>
</dbReference>
<evidence type="ECO:0000256" key="1">
    <source>
        <dbReference type="ARBA" id="ARBA00023125"/>
    </source>
</evidence>
<dbReference type="Gene3D" id="1.10.260.40">
    <property type="entry name" value="lambda repressor-like DNA-binding domains"/>
    <property type="match status" value="1"/>
</dbReference>
<feature type="domain" description="HTH cro/C1-type" evidence="2">
    <location>
        <begin position="8"/>
        <end position="61"/>
    </location>
</feature>
<dbReference type="GO" id="GO:0003677">
    <property type="term" value="F:DNA binding"/>
    <property type="evidence" value="ECO:0007669"/>
    <property type="project" value="UniProtKB-KW"/>
</dbReference>
<dbReference type="PANTHER" id="PTHR46797">
    <property type="entry name" value="HTH-TYPE TRANSCRIPTIONAL REGULATOR"/>
    <property type="match status" value="1"/>
</dbReference>
<dbReference type="GO" id="GO:0005829">
    <property type="term" value="C:cytosol"/>
    <property type="evidence" value="ECO:0007669"/>
    <property type="project" value="TreeGrafter"/>
</dbReference>
<accession>A0A2S5GA90</accession>
<proteinExistence type="predicted"/>
<gene>
    <name evidence="3" type="ORF">C4B60_15450</name>
</gene>
<evidence type="ECO:0000313" key="4">
    <source>
        <dbReference type="Proteomes" id="UP000239047"/>
    </source>
</evidence>
<dbReference type="CDD" id="cd00093">
    <property type="entry name" value="HTH_XRE"/>
    <property type="match status" value="1"/>
</dbReference>
<comment type="caution">
    <text evidence="3">The sequence shown here is derived from an EMBL/GenBank/DDBJ whole genome shotgun (WGS) entry which is preliminary data.</text>
</comment>
<dbReference type="RefSeq" id="WP_104058911.1">
    <property type="nucleotide sequence ID" value="NZ_PREZ01000005.1"/>
</dbReference>
<dbReference type="AlphaFoldDB" id="A0A2S5GA90"/>
<dbReference type="Proteomes" id="UP000239047">
    <property type="component" value="Unassembled WGS sequence"/>
</dbReference>
<dbReference type="InterPro" id="IPR011990">
    <property type="entry name" value="TPR-like_helical_dom_sf"/>
</dbReference>
<name>A0A2S5GA90_9BACL</name>
<keyword evidence="4" id="KW-1185">Reference proteome</keyword>
<protein>
    <submittedName>
        <fullName evidence="3">Transcriptional regulator</fullName>
    </submittedName>
</protein>
<dbReference type="OrthoDB" id="290878at2"/>
<dbReference type="SUPFAM" id="SSF47413">
    <property type="entry name" value="lambda repressor-like DNA-binding domains"/>
    <property type="match status" value="1"/>
</dbReference>
<evidence type="ECO:0000313" key="3">
    <source>
        <dbReference type="EMBL" id="PPA69918.1"/>
    </source>
</evidence>
<dbReference type="InterPro" id="IPR050807">
    <property type="entry name" value="TransReg_Diox_bact_type"/>
</dbReference>
<dbReference type="GO" id="GO:0003700">
    <property type="term" value="F:DNA-binding transcription factor activity"/>
    <property type="evidence" value="ECO:0007669"/>
    <property type="project" value="TreeGrafter"/>
</dbReference>
<dbReference type="Gene3D" id="1.25.40.10">
    <property type="entry name" value="Tetratricopeptide repeat domain"/>
    <property type="match status" value="1"/>
</dbReference>
<dbReference type="InterPro" id="IPR010982">
    <property type="entry name" value="Lambda_DNA-bd_dom_sf"/>
</dbReference>
<dbReference type="Pfam" id="PF01381">
    <property type="entry name" value="HTH_3"/>
    <property type="match status" value="1"/>
</dbReference>
<organism evidence="3 4">
    <name type="scientific">Jeotgalibacillus proteolyticus</name>
    <dbReference type="NCBI Taxonomy" id="2082395"/>
    <lineage>
        <taxon>Bacteria</taxon>
        <taxon>Bacillati</taxon>
        <taxon>Bacillota</taxon>
        <taxon>Bacilli</taxon>
        <taxon>Bacillales</taxon>
        <taxon>Caryophanaceae</taxon>
        <taxon>Jeotgalibacillus</taxon>
    </lineage>
</organism>
<dbReference type="PANTHER" id="PTHR46797:SF1">
    <property type="entry name" value="METHYLPHOSPHONATE SYNTHASE"/>
    <property type="match status" value="1"/>
</dbReference>
<dbReference type="SMART" id="SM00530">
    <property type="entry name" value="HTH_XRE"/>
    <property type="match status" value="1"/>
</dbReference>
<reference evidence="3 4" key="1">
    <citation type="submission" date="2018-02" db="EMBL/GenBank/DDBJ databases">
        <title>Jeotgalibacillus proteolyticum sp. nov. a protease producing bacterium isolated from ocean sediments of Laizhou Bay.</title>
        <authorList>
            <person name="Li Y."/>
        </authorList>
    </citation>
    <scope>NUCLEOTIDE SEQUENCE [LARGE SCALE GENOMIC DNA]</scope>
    <source>
        <strain evidence="3 4">22-7</strain>
    </source>
</reference>
<sequence>MKELGERIRMLRKEKGMTLLDVAGDHLSKGMLSLIENGHAKPSMESLNWIAKQLGIEVHVLLEERSSEEIKQLLAKTEDLIEEAESKPYSELKKHYHEVYLTLAPVYEQALPTTYETGRLYELGGRCLMNTEEKEKGKQLIQKAIAMYESLSLYNQAFKAKSRFVYEKLQEENYQEGLHYLYKIINEYKEKIIVLEPTVQIDYDFLEMITLFATGEYTEGKAVLDRLITFSKRKGVFYRMDDIYRVGAFYALLHKDIDSFNRYLLKAKQFAEFTDSSGSIAASQLIEAHYHNELTKDFDRALSILNEEKTFAPLFVHESSGYYYLEKGKAYLGKEMVDDALEQFDQFFFPLQPSHPFDLAMLSTIDSYRALAWLEKGDISKALSYAESSIDLVAPLPETPYHKFIEETLERIKMKAK</sequence>
<dbReference type="InterPro" id="IPR001387">
    <property type="entry name" value="Cro/C1-type_HTH"/>
</dbReference>
<dbReference type="PROSITE" id="PS50943">
    <property type="entry name" value="HTH_CROC1"/>
    <property type="match status" value="1"/>
</dbReference>
<evidence type="ECO:0000259" key="2">
    <source>
        <dbReference type="PROSITE" id="PS50943"/>
    </source>
</evidence>